<dbReference type="InterPro" id="IPR036838">
    <property type="entry name" value="Ribosomal_uS10_dom_sf"/>
</dbReference>
<dbReference type="Pfam" id="PF00338">
    <property type="entry name" value="Ribosomal_S10"/>
    <property type="match status" value="1"/>
</dbReference>
<keyword evidence="6" id="KW-0687">Ribonucleoprotein</keyword>
<dbReference type="Proteomes" id="UP000515131">
    <property type="component" value="Unplaced"/>
</dbReference>
<accession>A0A6P6I901</accession>
<keyword evidence="11" id="KW-1185">Reference proteome</keyword>
<evidence type="ECO:0000256" key="3">
    <source>
        <dbReference type="ARBA" id="ARBA00011542"/>
    </source>
</evidence>
<dbReference type="InterPro" id="IPR001848">
    <property type="entry name" value="Ribosomal_uS10"/>
</dbReference>
<evidence type="ECO:0000256" key="6">
    <source>
        <dbReference type="ARBA" id="ARBA00023274"/>
    </source>
</evidence>
<evidence type="ECO:0000256" key="1">
    <source>
        <dbReference type="ARBA" id="ARBA00004496"/>
    </source>
</evidence>
<name>A0A6P6I901_PUMCO</name>
<evidence type="ECO:0000256" key="7">
    <source>
        <dbReference type="ARBA" id="ARBA00035162"/>
    </source>
</evidence>
<dbReference type="PRINTS" id="PR00971">
    <property type="entry name" value="RIBOSOMALS10"/>
</dbReference>
<evidence type="ECO:0000256" key="8">
    <source>
        <dbReference type="ARBA" id="ARBA00035450"/>
    </source>
</evidence>
<dbReference type="AlphaFoldDB" id="A0A6P6I901"/>
<evidence type="ECO:0000256" key="5">
    <source>
        <dbReference type="ARBA" id="ARBA00022980"/>
    </source>
</evidence>
<feature type="domain" description="Small ribosomal subunit protein uS10" evidence="10">
    <location>
        <begin position="120"/>
        <end position="214"/>
    </location>
</feature>
<evidence type="ECO:0000256" key="4">
    <source>
        <dbReference type="ARBA" id="ARBA00022490"/>
    </source>
</evidence>
<dbReference type="InterPro" id="IPR027486">
    <property type="entry name" value="Ribosomal_uS10_dom"/>
</dbReference>
<gene>
    <name evidence="12" type="primary">LOC112865826</name>
</gene>
<protein>
    <recommendedName>
        <fullName evidence="7">Small ribosomal subunit protein uS10</fullName>
    </recommendedName>
    <alternativeName>
        <fullName evidence="8">40S ribosomal protein S20</fullName>
    </alternativeName>
</protein>
<reference evidence="12" key="1">
    <citation type="submission" date="2025-08" db="UniProtKB">
        <authorList>
            <consortium name="RefSeq"/>
        </authorList>
    </citation>
    <scope>IDENTIFICATION</scope>
    <source>
        <tissue evidence="12">Blood</tissue>
    </source>
</reference>
<dbReference type="RefSeq" id="XP_025784661.1">
    <property type="nucleotide sequence ID" value="XM_025928876.1"/>
</dbReference>
<dbReference type="GO" id="GO:0022626">
    <property type="term" value="C:cytosolic ribosome"/>
    <property type="evidence" value="ECO:0007669"/>
    <property type="project" value="UniProtKB-ARBA"/>
</dbReference>
<evidence type="ECO:0000313" key="12">
    <source>
        <dbReference type="RefSeq" id="XP_025784661.1"/>
    </source>
</evidence>
<dbReference type="KEGG" id="pcoo:112865826"/>
<evidence type="ECO:0000313" key="11">
    <source>
        <dbReference type="Proteomes" id="UP000515131"/>
    </source>
</evidence>
<comment type="subunit">
    <text evidence="3">Component of the 40S small ribosomal subunit.</text>
</comment>
<evidence type="ECO:0000256" key="2">
    <source>
        <dbReference type="ARBA" id="ARBA00007102"/>
    </source>
</evidence>
<dbReference type="NCBIfam" id="TIGR01046">
    <property type="entry name" value="uS10_euk_arch"/>
    <property type="match status" value="1"/>
</dbReference>
<dbReference type="InterPro" id="IPR005729">
    <property type="entry name" value="Ribosomal_uS10_euk/arc"/>
</dbReference>
<comment type="subcellular location">
    <subcellularLocation>
        <location evidence="1">Cytoplasm</location>
    </subcellularLocation>
</comment>
<comment type="function">
    <text evidence="9">Component of the small ribosomal subunit. The ribosome is a large ribonucleoprotein complex responsible for the synthesis of proteins in the cell.</text>
</comment>
<dbReference type="GO" id="GO:0006412">
    <property type="term" value="P:translation"/>
    <property type="evidence" value="ECO:0007669"/>
    <property type="project" value="InterPro"/>
</dbReference>
<dbReference type="SMART" id="SM01403">
    <property type="entry name" value="Ribosomal_S10"/>
    <property type="match status" value="1"/>
</dbReference>
<evidence type="ECO:0000256" key="9">
    <source>
        <dbReference type="ARBA" id="ARBA00045746"/>
    </source>
</evidence>
<keyword evidence="5" id="KW-0689">Ribosomal protein</keyword>
<dbReference type="Gene3D" id="3.30.70.600">
    <property type="entry name" value="Ribosomal protein S10 domain"/>
    <property type="match status" value="1"/>
</dbReference>
<proteinExistence type="inferred from homology"/>
<keyword evidence="4" id="KW-0963">Cytoplasm</keyword>
<dbReference type="FunFam" id="3.30.70.600:FF:000011">
    <property type="entry name" value="Uncharacterized protein"/>
    <property type="match status" value="1"/>
</dbReference>
<dbReference type="PANTHER" id="PTHR11700">
    <property type="entry name" value="30S RIBOSOMAL PROTEIN S10 FAMILY MEMBER"/>
    <property type="match status" value="1"/>
</dbReference>
<dbReference type="GO" id="GO:0003735">
    <property type="term" value="F:structural constituent of ribosome"/>
    <property type="evidence" value="ECO:0007669"/>
    <property type="project" value="InterPro"/>
</dbReference>
<sequence>MVVDPGDCKADWELRLAAATYPVSPERITVSQGGKYNLLVCQNGPDLRATIGKIAQVSGYAAAVAADLSSLVWVGPLGNGTRPRKRTAPDSSLFNLAEEHTFKDPGKIPGEPEVVIHQIRITLTSCNMQSLERVRADLLRGAKKENLVVKEPVWMPTKTLRITTRKTLRGEGSKTWDCFQVRSCRRLIDLHSPSEIVLQITSIGLEPGVEVEVTSADA</sequence>
<dbReference type="GO" id="GO:0015935">
    <property type="term" value="C:small ribosomal subunit"/>
    <property type="evidence" value="ECO:0007669"/>
    <property type="project" value="InterPro"/>
</dbReference>
<comment type="similarity">
    <text evidence="2">Belongs to the universal ribosomal protein uS10 family.</text>
</comment>
<dbReference type="GeneID" id="112865826"/>
<organism evidence="11 12">
    <name type="scientific">Puma concolor</name>
    <name type="common">Mountain lion</name>
    <name type="synonym">Felis concolor</name>
    <dbReference type="NCBI Taxonomy" id="9696"/>
    <lineage>
        <taxon>Eukaryota</taxon>
        <taxon>Metazoa</taxon>
        <taxon>Chordata</taxon>
        <taxon>Craniata</taxon>
        <taxon>Vertebrata</taxon>
        <taxon>Euteleostomi</taxon>
        <taxon>Mammalia</taxon>
        <taxon>Eutheria</taxon>
        <taxon>Laurasiatheria</taxon>
        <taxon>Carnivora</taxon>
        <taxon>Feliformia</taxon>
        <taxon>Felidae</taxon>
        <taxon>Felinae</taxon>
        <taxon>Puma</taxon>
    </lineage>
</organism>
<evidence type="ECO:0000259" key="10">
    <source>
        <dbReference type="SMART" id="SM01403"/>
    </source>
</evidence>
<dbReference type="HAMAP" id="MF_00508">
    <property type="entry name" value="Ribosomal_uS10"/>
    <property type="match status" value="1"/>
</dbReference>
<dbReference type="SUPFAM" id="SSF54999">
    <property type="entry name" value="Ribosomal protein S10"/>
    <property type="match status" value="1"/>
</dbReference>